<dbReference type="InterPro" id="IPR002559">
    <property type="entry name" value="Transposase_11"/>
</dbReference>
<dbReference type="GO" id="GO:0003677">
    <property type="term" value="F:DNA binding"/>
    <property type="evidence" value="ECO:0007669"/>
    <property type="project" value="InterPro"/>
</dbReference>
<keyword evidence="3" id="KW-1185">Reference proteome</keyword>
<dbReference type="Pfam" id="PF01609">
    <property type="entry name" value="DDE_Tnp_1"/>
    <property type="match status" value="1"/>
</dbReference>
<evidence type="ECO:0000313" key="2">
    <source>
        <dbReference type="EMBL" id="MBK1699233.1"/>
    </source>
</evidence>
<dbReference type="PANTHER" id="PTHR35404">
    <property type="entry name" value="TRANSPOSASE OF TN10"/>
    <property type="match status" value="1"/>
</dbReference>
<dbReference type="GO" id="GO:0004803">
    <property type="term" value="F:transposase activity"/>
    <property type="evidence" value="ECO:0007669"/>
    <property type="project" value="InterPro"/>
</dbReference>
<dbReference type="InterPro" id="IPR012337">
    <property type="entry name" value="RNaseH-like_sf"/>
</dbReference>
<protein>
    <recommendedName>
        <fullName evidence="1">Transposase IS4-like domain-containing protein</fullName>
    </recommendedName>
</protein>
<comment type="caution">
    <text evidence="2">The sequence shown here is derived from an EMBL/GenBank/DDBJ whole genome shotgun (WGS) entry which is preliminary data.</text>
</comment>
<name>A0A934QL74_9PROT</name>
<organism evidence="2 3">
    <name type="scientific">Rhodovibrio salinarum</name>
    <dbReference type="NCBI Taxonomy" id="1087"/>
    <lineage>
        <taxon>Bacteria</taxon>
        <taxon>Pseudomonadati</taxon>
        <taxon>Pseudomonadota</taxon>
        <taxon>Alphaproteobacteria</taxon>
        <taxon>Rhodospirillales</taxon>
        <taxon>Rhodovibrionaceae</taxon>
        <taxon>Rhodovibrio</taxon>
    </lineage>
</organism>
<dbReference type="Gene3D" id="3.90.350.10">
    <property type="entry name" value="Transposase Inhibitor Protein From Tn5, Chain A, domain 1"/>
    <property type="match status" value="1"/>
</dbReference>
<evidence type="ECO:0000313" key="3">
    <source>
        <dbReference type="Proteomes" id="UP000778970"/>
    </source>
</evidence>
<dbReference type="SUPFAM" id="SSF53098">
    <property type="entry name" value="Ribonuclease H-like"/>
    <property type="match status" value="1"/>
</dbReference>
<dbReference type="NCBIfam" id="NF033591">
    <property type="entry name" value="transpos_IS4_2"/>
    <property type="match status" value="1"/>
</dbReference>
<accession>A0A934QL74</accession>
<gene>
    <name evidence="2" type="ORF">CKO21_18460</name>
</gene>
<dbReference type="EMBL" id="NRRE01000035">
    <property type="protein sequence ID" value="MBK1699233.1"/>
    <property type="molecule type" value="Genomic_DNA"/>
</dbReference>
<dbReference type="PANTHER" id="PTHR35404:SF8">
    <property type="entry name" value="TRANSPOSASE OF TN10"/>
    <property type="match status" value="1"/>
</dbReference>
<evidence type="ECO:0000259" key="1">
    <source>
        <dbReference type="Pfam" id="PF01609"/>
    </source>
</evidence>
<dbReference type="InterPro" id="IPR047658">
    <property type="entry name" value="IS4-like_transpos"/>
</dbReference>
<dbReference type="AlphaFoldDB" id="A0A934QL74"/>
<dbReference type="Proteomes" id="UP000778970">
    <property type="component" value="Unassembled WGS sequence"/>
</dbReference>
<reference evidence="2" key="2">
    <citation type="journal article" date="2020" name="Microorganisms">
        <title>Osmotic Adaptation and Compatible Solute Biosynthesis of Phototrophic Bacteria as Revealed from Genome Analyses.</title>
        <authorList>
            <person name="Imhoff J.F."/>
            <person name="Rahn T."/>
            <person name="Kunzel S."/>
            <person name="Keller A."/>
            <person name="Neulinger S.C."/>
        </authorList>
    </citation>
    <scope>NUCLEOTIDE SEQUENCE</scope>
    <source>
        <strain evidence="2">DSM 9154</strain>
    </source>
</reference>
<feature type="domain" description="Transposase IS4-like" evidence="1">
    <location>
        <begin position="156"/>
        <end position="273"/>
    </location>
</feature>
<dbReference type="RefSeq" id="WP_051432277.1">
    <property type="nucleotide sequence ID" value="NZ_NRRE01000035.1"/>
</dbReference>
<proteinExistence type="predicted"/>
<reference evidence="2" key="1">
    <citation type="submission" date="2017-08" db="EMBL/GenBank/DDBJ databases">
        <authorList>
            <person name="Imhoff J.F."/>
            <person name="Rahn T."/>
            <person name="Kuenzel S."/>
            <person name="Neulinger S.C."/>
        </authorList>
    </citation>
    <scope>NUCLEOTIDE SEQUENCE</scope>
    <source>
        <strain evidence="2">DSM 9154</strain>
    </source>
</reference>
<sequence length="279" mass="31025">MLDALPTDDRHQELTTYLGSVFGENVHVKRIESLSAATLGVIKSASLAVCTIGQALAQARELTTKHAIKQVDRLLSNSAIDVWEMFADWVPEVVGNAQDIAVVIDWTEFDADDQATLVASLVTSHGRSTPLIWLTVWKDELENAQSDYEDAVLRRLWEVLPPDVAVTVLADRGFGDRKLMGFLDELGFEYVIRIRGNITVEAANGETRKSAQWVGKQGRARKLSNARITRARKPVPAVVCVHARGMKEPWCLVTSKAEAKAAEIKNLYSRRWTTDIDQT</sequence>
<dbReference type="GO" id="GO:0006313">
    <property type="term" value="P:DNA transposition"/>
    <property type="evidence" value="ECO:0007669"/>
    <property type="project" value="InterPro"/>
</dbReference>